<evidence type="ECO:0000313" key="3">
    <source>
        <dbReference type="EMBL" id="TCC30762.1"/>
    </source>
</evidence>
<dbReference type="RefSeq" id="WP_131499585.1">
    <property type="nucleotide sequence ID" value="NZ_SJKC01000007.1"/>
</dbReference>
<protein>
    <submittedName>
        <fullName evidence="3">DUF2157 domain-containing protein</fullName>
    </submittedName>
</protein>
<dbReference type="EMBL" id="SJKC01000007">
    <property type="protein sequence ID" value="TCC30762.1"/>
    <property type="molecule type" value="Genomic_DNA"/>
</dbReference>
<keyword evidence="1" id="KW-0472">Membrane</keyword>
<dbReference type="Pfam" id="PF09925">
    <property type="entry name" value="DUF2157"/>
    <property type="match status" value="1"/>
</dbReference>
<keyword evidence="1" id="KW-0812">Transmembrane</keyword>
<feature type="transmembrane region" description="Helical" evidence="1">
    <location>
        <begin position="169"/>
        <end position="188"/>
    </location>
</feature>
<feature type="transmembrane region" description="Helical" evidence="1">
    <location>
        <begin position="85"/>
        <end position="106"/>
    </location>
</feature>
<feature type="domain" description="DUF2157" evidence="2">
    <location>
        <begin position="18"/>
        <end position="138"/>
    </location>
</feature>
<gene>
    <name evidence="3" type="ORF">E0H92_37230</name>
</gene>
<feature type="transmembrane region" description="Helical" evidence="1">
    <location>
        <begin position="265"/>
        <end position="283"/>
    </location>
</feature>
<feature type="transmembrane region" description="Helical" evidence="1">
    <location>
        <begin position="295"/>
        <end position="312"/>
    </location>
</feature>
<sequence>MRRSSASRRQDLPRLIAHWADAGLISADQAVRLRADVEQKAVIPAAPQRERSAVLVEALAYLGGTIVLIAAGLLGAQYWDALPDLGRLALVGGASALLVVAGSVVPRRLGEASVRLRSVLWLLATAAAAGFAALFADIVLELHGVDIAIVSGVTATVVAAGLWSRLRTVAQQAAVFVALMVTTAAVVAKVTDDAHLPGLAVWGVGVVWFLLGVVGVTTPRRPVLALSALGILVGAVMTLPTDAGMVLALVTVVAIVVLAVRFRDLMLLGVGALGALNILPAVVTEWFPGDLAPPLVLLVFGGLLVAAALYTARRRRP</sequence>
<evidence type="ECO:0000256" key="1">
    <source>
        <dbReference type="SAM" id="Phobius"/>
    </source>
</evidence>
<feature type="transmembrane region" description="Helical" evidence="1">
    <location>
        <begin position="194"/>
        <end position="216"/>
    </location>
</feature>
<feature type="transmembrane region" description="Helical" evidence="1">
    <location>
        <begin position="142"/>
        <end position="162"/>
    </location>
</feature>
<feature type="transmembrane region" description="Helical" evidence="1">
    <location>
        <begin position="223"/>
        <end position="239"/>
    </location>
</feature>
<reference evidence="3 4" key="1">
    <citation type="submission" date="2019-02" db="EMBL/GenBank/DDBJ databases">
        <title>Kribbella capetownensis sp. nov. and Kribbella speibonae sp. nov., isolated from soil.</title>
        <authorList>
            <person name="Curtis S.M."/>
            <person name="Norton I."/>
            <person name="Everest G.J."/>
            <person name="Meyers P.R."/>
        </authorList>
    </citation>
    <scope>NUCLEOTIDE SEQUENCE [LARGE SCALE GENOMIC DNA]</scope>
    <source>
        <strain evidence="3 4">YM55</strain>
    </source>
</reference>
<feature type="transmembrane region" description="Helical" evidence="1">
    <location>
        <begin position="118"/>
        <end position="136"/>
    </location>
</feature>
<organism evidence="3 4">
    <name type="scientific">Kribbella speibonae</name>
    <dbReference type="NCBI Taxonomy" id="1572660"/>
    <lineage>
        <taxon>Bacteria</taxon>
        <taxon>Bacillati</taxon>
        <taxon>Actinomycetota</taxon>
        <taxon>Actinomycetes</taxon>
        <taxon>Propionibacteriales</taxon>
        <taxon>Kribbellaceae</taxon>
        <taxon>Kribbella</taxon>
    </lineage>
</organism>
<accession>A0A4V2M358</accession>
<evidence type="ECO:0000259" key="2">
    <source>
        <dbReference type="Pfam" id="PF09925"/>
    </source>
</evidence>
<comment type="caution">
    <text evidence="3">The sequence shown here is derived from an EMBL/GenBank/DDBJ whole genome shotgun (WGS) entry which is preliminary data.</text>
</comment>
<name>A0A4V2M358_9ACTN</name>
<feature type="transmembrane region" description="Helical" evidence="1">
    <location>
        <begin position="58"/>
        <end position="79"/>
    </location>
</feature>
<dbReference type="AlphaFoldDB" id="A0A4V2M358"/>
<evidence type="ECO:0000313" key="4">
    <source>
        <dbReference type="Proteomes" id="UP000294225"/>
    </source>
</evidence>
<feature type="transmembrane region" description="Helical" evidence="1">
    <location>
        <begin position="245"/>
        <end position="260"/>
    </location>
</feature>
<dbReference type="Proteomes" id="UP000294225">
    <property type="component" value="Unassembled WGS sequence"/>
</dbReference>
<keyword evidence="1" id="KW-1133">Transmembrane helix</keyword>
<proteinExistence type="predicted"/>
<dbReference type="InterPro" id="IPR018677">
    <property type="entry name" value="DUF2157"/>
</dbReference>